<reference evidence="2" key="2">
    <citation type="submission" date="2024-04" db="EMBL/GenBank/DDBJ databases">
        <authorList>
            <person name="Dal Grande F."/>
            <person name="Keller J."/>
            <person name="Delaux P.-M."/>
        </authorList>
    </citation>
    <scope>NUCLEOTIDE SEQUENCE</scope>
    <source>
        <strain evidence="2">SAG 2145</strain>
    </source>
</reference>
<gene>
    <name evidence="1" type="ORF">WJX74_000641</name>
    <name evidence="2" type="ORF">WJX74_004681</name>
</gene>
<proteinExistence type="predicted"/>
<dbReference type="EMBL" id="JALJOS010000025">
    <property type="protein sequence ID" value="KAK9825273.1"/>
    <property type="molecule type" value="Genomic_DNA"/>
</dbReference>
<evidence type="ECO:0000313" key="3">
    <source>
        <dbReference type="Proteomes" id="UP001438707"/>
    </source>
</evidence>
<evidence type="ECO:0000313" key="1">
    <source>
        <dbReference type="EMBL" id="KAK9825217.1"/>
    </source>
</evidence>
<dbReference type="AlphaFoldDB" id="A0AAW1QUQ5"/>
<sequence>MHQIGENLNQNLVLVEKGLGALNIWRRMWLLPLKLTADEKQLLETIFDARHVAGDRYNPAMMSMTQAGGKA</sequence>
<accession>A0AAW1QUQ5</accession>
<protein>
    <submittedName>
        <fullName evidence="2">Uncharacterized protein</fullName>
    </submittedName>
</protein>
<keyword evidence="3" id="KW-1185">Reference proteome</keyword>
<organism evidence="2 3">
    <name type="scientific">Apatococcus lobatus</name>
    <dbReference type="NCBI Taxonomy" id="904363"/>
    <lineage>
        <taxon>Eukaryota</taxon>
        <taxon>Viridiplantae</taxon>
        <taxon>Chlorophyta</taxon>
        <taxon>core chlorophytes</taxon>
        <taxon>Trebouxiophyceae</taxon>
        <taxon>Chlorellales</taxon>
        <taxon>Chlorellaceae</taxon>
        <taxon>Apatococcus</taxon>
    </lineage>
</organism>
<evidence type="ECO:0000313" key="2">
    <source>
        <dbReference type="EMBL" id="KAK9825273.1"/>
    </source>
</evidence>
<name>A0AAW1QUQ5_9CHLO</name>
<comment type="caution">
    <text evidence="2">The sequence shown here is derived from an EMBL/GenBank/DDBJ whole genome shotgun (WGS) entry which is preliminary data.</text>
</comment>
<dbReference type="Proteomes" id="UP001438707">
    <property type="component" value="Unassembled WGS sequence"/>
</dbReference>
<dbReference type="EMBL" id="JALJOS010000025">
    <property type="protein sequence ID" value="KAK9825217.1"/>
    <property type="molecule type" value="Genomic_DNA"/>
</dbReference>
<reference evidence="2 3" key="1">
    <citation type="journal article" date="2024" name="Nat. Commun.">
        <title>Phylogenomics reveals the evolutionary origins of lichenization in chlorophyte algae.</title>
        <authorList>
            <person name="Puginier C."/>
            <person name="Libourel C."/>
            <person name="Otte J."/>
            <person name="Skaloud P."/>
            <person name="Haon M."/>
            <person name="Grisel S."/>
            <person name="Petersen M."/>
            <person name="Berrin J.G."/>
            <person name="Delaux P.M."/>
            <person name="Dal Grande F."/>
            <person name="Keller J."/>
        </authorList>
    </citation>
    <scope>NUCLEOTIDE SEQUENCE [LARGE SCALE GENOMIC DNA]</scope>
    <source>
        <strain evidence="2 3">SAG 2145</strain>
    </source>
</reference>